<dbReference type="InterPro" id="IPR009799">
    <property type="entry name" value="EthD_dom"/>
</dbReference>
<sequence length="107" mass="11818">MTYNVIVLYPNNDDSKFDLKYYLDTHMPLVQSSWKTDGLESWKVNEFKPGPDGSKPQYSIGATLTFTSQDHAGKAMTGEKAPKIFGDIPNFTNSQPILIAGEQVGSS</sequence>
<name>A0A0N1H0V5_9EURO</name>
<dbReference type="InterPro" id="IPR011008">
    <property type="entry name" value="Dimeric_a/b-barrel"/>
</dbReference>
<accession>A0A0N1H0V5</accession>
<dbReference type="PANTHER" id="PTHR40260">
    <property type="entry name" value="BLR8190 PROTEIN"/>
    <property type="match status" value="1"/>
</dbReference>
<reference evidence="2 3" key="1">
    <citation type="submission" date="2015-06" db="EMBL/GenBank/DDBJ databases">
        <title>Draft genome of the ant-associated black yeast Phialophora attae CBS 131958.</title>
        <authorList>
            <person name="Moreno L.F."/>
            <person name="Stielow B.J."/>
            <person name="de Hoog S."/>
            <person name="Vicente V.A."/>
            <person name="Weiss V.A."/>
            <person name="de Vries M."/>
            <person name="Cruz L.M."/>
            <person name="Souza E.M."/>
        </authorList>
    </citation>
    <scope>NUCLEOTIDE SEQUENCE [LARGE SCALE GENOMIC DNA]</scope>
    <source>
        <strain evidence="2 3">CBS 131958</strain>
    </source>
</reference>
<dbReference type="SUPFAM" id="SSF54909">
    <property type="entry name" value="Dimeric alpha+beta barrel"/>
    <property type="match status" value="1"/>
</dbReference>
<dbReference type="EMBL" id="LFJN01000024">
    <property type="protein sequence ID" value="KPI37497.1"/>
    <property type="molecule type" value="Genomic_DNA"/>
</dbReference>
<comment type="caution">
    <text evidence="2">The sequence shown here is derived from an EMBL/GenBank/DDBJ whole genome shotgun (WGS) entry which is preliminary data.</text>
</comment>
<dbReference type="NCBIfam" id="TIGR02118">
    <property type="entry name" value="EthD family reductase"/>
    <property type="match status" value="1"/>
</dbReference>
<dbReference type="VEuPathDB" id="FungiDB:AB675_10393"/>
<dbReference type="STRING" id="1664694.A0A0N1H0V5"/>
<comment type="similarity">
    <text evidence="1">Belongs to the tpcK family.</text>
</comment>
<protein>
    <recommendedName>
        <fullName evidence="4">EthD domain-containing protein</fullName>
    </recommendedName>
</protein>
<proteinExistence type="inferred from homology"/>
<dbReference type="Proteomes" id="UP000038010">
    <property type="component" value="Unassembled WGS sequence"/>
</dbReference>
<gene>
    <name evidence="2" type="ORF">AB675_10393</name>
</gene>
<evidence type="ECO:0000313" key="2">
    <source>
        <dbReference type="EMBL" id="KPI37497.1"/>
    </source>
</evidence>
<dbReference type="AlphaFoldDB" id="A0A0N1H0V5"/>
<organism evidence="2 3">
    <name type="scientific">Cyphellophora attinorum</name>
    <dbReference type="NCBI Taxonomy" id="1664694"/>
    <lineage>
        <taxon>Eukaryota</taxon>
        <taxon>Fungi</taxon>
        <taxon>Dikarya</taxon>
        <taxon>Ascomycota</taxon>
        <taxon>Pezizomycotina</taxon>
        <taxon>Eurotiomycetes</taxon>
        <taxon>Chaetothyriomycetidae</taxon>
        <taxon>Chaetothyriales</taxon>
        <taxon>Cyphellophoraceae</taxon>
        <taxon>Cyphellophora</taxon>
    </lineage>
</organism>
<dbReference type="OrthoDB" id="4892971at2759"/>
<dbReference type="Gene3D" id="3.30.70.100">
    <property type="match status" value="1"/>
</dbReference>
<evidence type="ECO:0008006" key="4">
    <source>
        <dbReference type="Google" id="ProtNLM"/>
    </source>
</evidence>
<dbReference type="RefSeq" id="XP_017997460.1">
    <property type="nucleotide sequence ID" value="XM_018139160.1"/>
</dbReference>
<keyword evidence="3" id="KW-1185">Reference proteome</keyword>
<dbReference type="PANTHER" id="PTHR40260:SF2">
    <property type="entry name" value="BLR8190 PROTEIN"/>
    <property type="match status" value="1"/>
</dbReference>
<dbReference type="GeneID" id="28731040"/>
<evidence type="ECO:0000256" key="1">
    <source>
        <dbReference type="ARBA" id="ARBA00005986"/>
    </source>
</evidence>
<evidence type="ECO:0000313" key="3">
    <source>
        <dbReference type="Proteomes" id="UP000038010"/>
    </source>
</evidence>
<dbReference type="GO" id="GO:0016491">
    <property type="term" value="F:oxidoreductase activity"/>
    <property type="evidence" value="ECO:0007669"/>
    <property type="project" value="InterPro"/>
</dbReference>